<sequence length="88" mass="10216">MKISRTELPVDVLAIWMTQFWCHILSEGTILHCQAARTPHVFSFLSDPTTVTTAADQKEYICTDDMLFKQVSDSGIFRLREYQKFRSL</sequence>
<name>A0AAN8JQE5_PATCE</name>
<dbReference type="Proteomes" id="UP001347796">
    <property type="component" value="Unassembled WGS sequence"/>
</dbReference>
<dbReference type="EMBL" id="JAZGQO010000007">
    <property type="protein sequence ID" value="KAK6182807.1"/>
    <property type="molecule type" value="Genomic_DNA"/>
</dbReference>
<proteinExistence type="predicted"/>
<dbReference type="AlphaFoldDB" id="A0AAN8JQE5"/>
<organism evidence="1 2">
    <name type="scientific">Patella caerulea</name>
    <name type="common">Rayed Mediterranean limpet</name>
    <dbReference type="NCBI Taxonomy" id="87958"/>
    <lineage>
        <taxon>Eukaryota</taxon>
        <taxon>Metazoa</taxon>
        <taxon>Spiralia</taxon>
        <taxon>Lophotrochozoa</taxon>
        <taxon>Mollusca</taxon>
        <taxon>Gastropoda</taxon>
        <taxon>Patellogastropoda</taxon>
        <taxon>Patelloidea</taxon>
        <taxon>Patellidae</taxon>
        <taxon>Patella</taxon>
    </lineage>
</organism>
<gene>
    <name evidence="1" type="ORF">SNE40_010403</name>
</gene>
<keyword evidence="2" id="KW-1185">Reference proteome</keyword>
<comment type="caution">
    <text evidence="1">The sequence shown here is derived from an EMBL/GenBank/DDBJ whole genome shotgun (WGS) entry which is preliminary data.</text>
</comment>
<evidence type="ECO:0000313" key="1">
    <source>
        <dbReference type="EMBL" id="KAK6182807.1"/>
    </source>
</evidence>
<evidence type="ECO:0000313" key="2">
    <source>
        <dbReference type="Proteomes" id="UP001347796"/>
    </source>
</evidence>
<reference evidence="1 2" key="1">
    <citation type="submission" date="2024-01" db="EMBL/GenBank/DDBJ databases">
        <title>The genome of the rayed Mediterranean limpet Patella caerulea (Linnaeus, 1758).</title>
        <authorList>
            <person name="Anh-Thu Weber A."/>
            <person name="Halstead-Nussloch G."/>
        </authorList>
    </citation>
    <scope>NUCLEOTIDE SEQUENCE [LARGE SCALE GENOMIC DNA]</scope>
    <source>
        <strain evidence="1">AATW-2023a</strain>
        <tissue evidence="1">Whole specimen</tissue>
    </source>
</reference>
<protein>
    <submittedName>
        <fullName evidence="1">Uncharacterized protein</fullName>
    </submittedName>
</protein>
<accession>A0AAN8JQE5</accession>